<keyword evidence="2" id="KW-1185">Reference proteome</keyword>
<dbReference type="GO" id="GO:0009253">
    <property type="term" value="P:peptidoglycan catabolic process"/>
    <property type="evidence" value="ECO:0007669"/>
    <property type="project" value="InterPro"/>
</dbReference>
<accession>A0A8J4H1W3</accession>
<dbReference type="AlphaFoldDB" id="A0A8J4H1W3"/>
<proteinExistence type="predicted"/>
<dbReference type="InterPro" id="IPR036505">
    <property type="entry name" value="Amidase/PGRP_sf"/>
</dbReference>
<gene>
    <name evidence="1" type="ORF">XYCOK13_21980</name>
</gene>
<organism evidence="1 2">
    <name type="scientific">Xylanibacillus composti</name>
    <dbReference type="NCBI Taxonomy" id="1572762"/>
    <lineage>
        <taxon>Bacteria</taxon>
        <taxon>Bacillati</taxon>
        <taxon>Bacillota</taxon>
        <taxon>Bacilli</taxon>
        <taxon>Bacillales</taxon>
        <taxon>Paenibacillaceae</taxon>
        <taxon>Xylanibacillus</taxon>
    </lineage>
</organism>
<name>A0A8J4H1W3_9BACL</name>
<dbReference type="GO" id="GO:0008745">
    <property type="term" value="F:N-acetylmuramoyl-L-alanine amidase activity"/>
    <property type="evidence" value="ECO:0007669"/>
    <property type="project" value="InterPro"/>
</dbReference>
<evidence type="ECO:0000313" key="1">
    <source>
        <dbReference type="EMBL" id="GIQ69374.1"/>
    </source>
</evidence>
<dbReference type="SUPFAM" id="SSF55846">
    <property type="entry name" value="N-acetylmuramoyl-L-alanine amidase-like"/>
    <property type="match status" value="1"/>
</dbReference>
<dbReference type="EMBL" id="BOVK01000027">
    <property type="protein sequence ID" value="GIQ69374.1"/>
    <property type="molecule type" value="Genomic_DNA"/>
</dbReference>
<sequence>MQPIGVVMHHAACPSINGKGYDFFIRKDGTVIAAEEPQDTDYVHICLEGDFSRRLGGMSEGQLEEQCFVVQKLLIRLFGKYGLSTLMFHGHNTDCPGPYFPWSKLVISPANRYH</sequence>
<dbReference type="RefSeq" id="WP_213412177.1">
    <property type="nucleotide sequence ID" value="NZ_BOVK01000027.1"/>
</dbReference>
<reference evidence="1" key="1">
    <citation type="submission" date="2021-04" db="EMBL/GenBank/DDBJ databases">
        <title>Draft genome sequence of Xylanibacillus composti strain K13.</title>
        <authorList>
            <person name="Uke A."/>
            <person name="Chhe C."/>
            <person name="Baramee S."/>
            <person name="Kosugi A."/>
        </authorList>
    </citation>
    <scope>NUCLEOTIDE SEQUENCE</scope>
    <source>
        <strain evidence="1">K13</strain>
    </source>
</reference>
<comment type="caution">
    <text evidence="1">The sequence shown here is derived from an EMBL/GenBank/DDBJ whole genome shotgun (WGS) entry which is preliminary data.</text>
</comment>
<evidence type="ECO:0008006" key="3">
    <source>
        <dbReference type="Google" id="ProtNLM"/>
    </source>
</evidence>
<protein>
    <recommendedName>
        <fullName evidence="3">N-acetylmuramoyl-L-alanine amidase</fullName>
    </recommendedName>
</protein>
<evidence type="ECO:0000313" key="2">
    <source>
        <dbReference type="Proteomes" id="UP000677918"/>
    </source>
</evidence>
<dbReference type="Proteomes" id="UP000677918">
    <property type="component" value="Unassembled WGS sequence"/>
</dbReference>